<gene>
    <name evidence="2" type="ORF">ACFPQ9_25935</name>
</gene>
<name>A0ABW0CPZ0_STRCD</name>
<evidence type="ECO:0000256" key="1">
    <source>
        <dbReference type="SAM" id="MobiDB-lite"/>
    </source>
</evidence>
<dbReference type="RefSeq" id="WP_380857824.1">
    <property type="nucleotide sequence ID" value="NZ_JBHSKM010000019.1"/>
</dbReference>
<sequence length="609" mass="65466">MSAALAATPAAPPQQPQPAAAGTRPRAAGGLTVLVPLRLVVGPQYADAALSVYVKIAALSMRPEGCRAKVSTLAGYLGMSKSAVERSLKLLTRPDPVDGLVEIPTVRKTAPDGKGESAHRTTRPLDEVELWVRIPVRAAEALTPRLLRLYALLAYSDARRIPVTAAELGEMLYHHTGQRAGEHLGERQARRLVDELEGTGWLTVHRREGGRGRHAYETRRQPLHAVPAAAPAPKAAALEDQAPEQLPLWEAGSPVIHDGSGPGDHDGSLASKEDHLTDRPETPKPVGVSRRRRGDRKAVPAPVDNATSGVPDTFGPGTSRAPRGNRPTPATTPTPYGGPELRWTRRIHESLAPVRHLLGDVTPFMLRRVAREIGRQLDDVTRNLVTPERMSARIATRYRDAARIEDVGAWLLAVAIVPKGCGLPLCEDGRTWPTGERCEACALNRQISREQWRRARAWDEQLAAVRAEGAQPKATYRQRSAASDAEVLAMAAEHGPAAALHRYGVLRTGQLLRATYGELPPPVAPVAAPAPPTPAPSPVIEEAPMPHEYMPDAFRDAVGRTGPTGALSIPCPADGCVAREGQPCTTSKGRRRAPHEDRTAAAAARAERT</sequence>
<feature type="compositionally biased region" description="Basic and acidic residues" evidence="1">
    <location>
        <begin position="594"/>
        <end position="609"/>
    </location>
</feature>
<feature type="region of interest" description="Disordered" evidence="1">
    <location>
        <begin position="205"/>
        <end position="239"/>
    </location>
</feature>
<evidence type="ECO:0000313" key="3">
    <source>
        <dbReference type="Proteomes" id="UP001596263"/>
    </source>
</evidence>
<proteinExistence type="predicted"/>
<feature type="compositionally biased region" description="Basic and acidic residues" evidence="1">
    <location>
        <begin position="205"/>
        <end position="220"/>
    </location>
</feature>
<evidence type="ECO:0008006" key="4">
    <source>
        <dbReference type="Google" id="ProtNLM"/>
    </source>
</evidence>
<feature type="compositionally biased region" description="Basic and acidic residues" evidence="1">
    <location>
        <begin position="263"/>
        <end position="282"/>
    </location>
</feature>
<feature type="region of interest" description="Disordered" evidence="1">
    <location>
        <begin position="1"/>
        <end position="24"/>
    </location>
</feature>
<evidence type="ECO:0000313" key="2">
    <source>
        <dbReference type="EMBL" id="MFC5217283.1"/>
    </source>
</evidence>
<feature type="region of interest" description="Disordered" evidence="1">
    <location>
        <begin position="251"/>
        <end position="340"/>
    </location>
</feature>
<keyword evidence="3" id="KW-1185">Reference proteome</keyword>
<organism evidence="2 3">
    <name type="scientific">Streptomyces coerulescens</name>
    <dbReference type="NCBI Taxonomy" id="29304"/>
    <lineage>
        <taxon>Bacteria</taxon>
        <taxon>Bacillati</taxon>
        <taxon>Actinomycetota</taxon>
        <taxon>Actinomycetes</taxon>
        <taxon>Kitasatosporales</taxon>
        <taxon>Streptomycetaceae</taxon>
        <taxon>Streptomyces</taxon>
    </lineage>
</organism>
<accession>A0ABW0CPZ0</accession>
<feature type="compositionally biased region" description="Low complexity" evidence="1">
    <location>
        <begin position="320"/>
        <end position="339"/>
    </location>
</feature>
<feature type="compositionally biased region" description="Low complexity" evidence="1">
    <location>
        <begin position="225"/>
        <end position="236"/>
    </location>
</feature>
<feature type="region of interest" description="Disordered" evidence="1">
    <location>
        <begin position="569"/>
        <end position="609"/>
    </location>
</feature>
<protein>
    <recommendedName>
        <fullName evidence="4">Helix-turn-helix domain-containing protein</fullName>
    </recommendedName>
</protein>
<comment type="caution">
    <text evidence="2">The sequence shown here is derived from an EMBL/GenBank/DDBJ whole genome shotgun (WGS) entry which is preliminary data.</text>
</comment>
<reference evidence="3" key="1">
    <citation type="journal article" date="2019" name="Int. J. Syst. Evol. Microbiol.">
        <title>The Global Catalogue of Microorganisms (GCM) 10K type strain sequencing project: providing services to taxonomists for standard genome sequencing and annotation.</title>
        <authorList>
            <consortium name="The Broad Institute Genomics Platform"/>
            <consortium name="The Broad Institute Genome Sequencing Center for Infectious Disease"/>
            <person name="Wu L."/>
            <person name="Ma J."/>
        </authorList>
    </citation>
    <scope>NUCLEOTIDE SEQUENCE [LARGE SCALE GENOMIC DNA]</scope>
    <source>
        <strain evidence="3">KCTC 42586</strain>
    </source>
</reference>
<dbReference type="Proteomes" id="UP001596263">
    <property type="component" value="Unassembled WGS sequence"/>
</dbReference>
<dbReference type="EMBL" id="JBHSKM010000019">
    <property type="protein sequence ID" value="MFC5217283.1"/>
    <property type="molecule type" value="Genomic_DNA"/>
</dbReference>